<name>A0A4S4MYA0_9APHY</name>
<dbReference type="EMBL" id="SGPM01000047">
    <property type="protein sequence ID" value="THH31452.1"/>
    <property type="molecule type" value="Genomic_DNA"/>
</dbReference>
<comment type="caution">
    <text evidence="1">The sequence shown here is derived from an EMBL/GenBank/DDBJ whole genome shotgun (WGS) entry which is preliminary data.</text>
</comment>
<proteinExistence type="predicted"/>
<gene>
    <name evidence="1" type="ORF">EUX98_g2755</name>
</gene>
<dbReference type="AlphaFoldDB" id="A0A4S4MYA0"/>
<dbReference type="Proteomes" id="UP000308730">
    <property type="component" value="Unassembled WGS sequence"/>
</dbReference>
<organism evidence="1 2">
    <name type="scientific">Antrodiella citrinella</name>
    <dbReference type="NCBI Taxonomy" id="2447956"/>
    <lineage>
        <taxon>Eukaryota</taxon>
        <taxon>Fungi</taxon>
        <taxon>Dikarya</taxon>
        <taxon>Basidiomycota</taxon>
        <taxon>Agaricomycotina</taxon>
        <taxon>Agaricomycetes</taxon>
        <taxon>Polyporales</taxon>
        <taxon>Steccherinaceae</taxon>
        <taxon>Antrodiella</taxon>
    </lineage>
</organism>
<accession>A0A4S4MYA0</accession>
<evidence type="ECO:0000313" key="2">
    <source>
        <dbReference type="Proteomes" id="UP000308730"/>
    </source>
</evidence>
<evidence type="ECO:0000313" key="1">
    <source>
        <dbReference type="EMBL" id="THH31452.1"/>
    </source>
</evidence>
<protein>
    <submittedName>
        <fullName evidence="1">Uncharacterized protein</fullName>
    </submittedName>
</protein>
<dbReference type="OrthoDB" id="2659442at2759"/>
<sequence length="188" mass="21175">MYIRHGTAFMTGALYADSQAIVKSIIINILRFQQLNPHLPFYCILEGTDLLEAVFGDVRTQNHARNRDILQISEKLSIAAAIQTIFARNPDIDRGHQRLSLKNADETHGSLVPDTPIGDHFSIIPRHFGPLRVDSTIRRTLPIRFYDASDLFESMRTTTRSRSVLLPVVSLPNSGRPSYSDPRKPPAQ</sequence>
<keyword evidence="2" id="KW-1185">Reference proteome</keyword>
<reference evidence="1 2" key="1">
    <citation type="submission" date="2019-02" db="EMBL/GenBank/DDBJ databases">
        <title>Genome sequencing of the rare red list fungi Antrodiella citrinella (Flaviporus citrinellus).</title>
        <authorList>
            <person name="Buettner E."/>
            <person name="Kellner H."/>
        </authorList>
    </citation>
    <scope>NUCLEOTIDE SEQUENCE [LARGE SCALE GENOMIC DNA]</scope>
    <source>
        <strain evidence="1 2">DSM 108506</strain>
    </source>
</reference>